<dbReference type="EMBL" id="PGEX01000001">
    <property type="protein sequence ID" value="PJJ42033.1"/>
    <property type="molecule type" value="Genomic_DNA"/>
</dbReference>
<reference evidence="3 4" key="1">
    <citation type="submission" date="2017-11" db="EMBL/GenBank/DDBJ databases">
        <title>Animal gut microbial communities from fecal samples from Wisconsin, USA.</title>
        <authorList>
            <person name="Neumann A."/>
        </authorList>
    </citation>
    <scope>NUCLEOTIDE SEQUENCE [LARGE SCALE GENOMIC DNA]</scope>
    <source>
        <strain evidence="3 4">UWS3</strain>
    </source>
</reference>
<dbReference type="PROSITE" id="PS50846">
    <property type="entry name" value="HMA_2"/>
    <property type="match status" value="1"/>
</dbReference>
<feature type="domain" description="HMA" evidence="2">
    <location>
        <begin position="52"/>
        <end position="116"/>
    </location>
</feature>
<dbReference type="CDD" id="cd00371">
    <property type="entry name" value="HMA"/>
    <property type="match status" value="1"/>
</dbReference>
<organism evidence="3 4">
    <name type="scientific">Hallerella succinigenes</name>
    <dbReference type="NCBI Taxonomy" id="1896222"/>
    <lineage>
        <taxon>Bacteria</taxon>
        <taxon>Pseudomonadati</taxon>
        <taxon>Fibrobacterota</taxon>
        <taxon>Fibrobacteria</taxon>
        <taxon>Fibrobacterales</taxon>
        <taxon>Fibrobacteraceae</taxon>
        <taxon>Hallerella</taxon>
    </lineage>
</organism>
<proteinExistence type="predicted"/>
<evidence type="ECO:0000313" key="4">
    <source>
        <dbReference type="Proteomes" id="UP000231134"/>
    </source>
</evidence>
<accession>A0A2M9A8T9</accession>
<gene>
    <name evidence="3" type="ORF">BGX16_2047</name>
</gene>
<evidence type="ECO:0000256" key="1">
    <source>
        <dbReference type="SAM" id="Coils"/>
    </source>
</evidence>
<evidence type="ECO:0000259" key="2">
    <source>
        <dbReference type="PROSITE" id="PS50846"/>
    </source>
</evidence>
<comment type="caution">
    <text evidence="3">The sequence shown here is derived from an EMBL/GenBank/DDBJ whole genome shotgun (WGS) entry which is preliminary data.</text>
</comment>
<dbReference type="RefSeq" id="WP_100425926.1">
    <property type="nucleotide sequence ID" value="NZ_PGEX01000001.1"/>
</dbReference>
<dbReference type="SUPFAM" id="SSF55008">
    <property type="entry name" value="HMA, heavy metal-associated domain"/>
    <property type="match status" value="1"/>
</dbReference>
<dbReference type="InterPro" id="IPR006121">
    <property type="entry name" value="HMA_dom"/>
</dbReference>
<dbReference type="Proteomes" id="UP000231134">
    <property type="component" value="Unassembled WGS sequence"/>
</dbReference>
<evidence type="ECO:0000313" key="3">
    <source>
        <dbReference type="EMBL" id="PJJ42033.1"/>
    </source>
</evidence>
<dbReference type="OrthoDB" id="9813965at2"/>
<dbReference type="Pfam" id="PF00403">
    <property type="entry name" value="HMA"/>
    <property type="match status" value="1"/>
</dbReference>
<feature type="coiled-coil region" evidence="1">
    <location>
        <begin position="63"/>
        <end position="106"/>
    </location>
</feature>
<keyword evidence="1" id="KW-0175">Coiled coil</keyword>
<keyword evidence="4" id="KW-1185">Reference proteome</keyword>
<dbReference type="GO" id="GO:0046872">
    <property type="term" value="F:metal ion binding"/>
    <property type="evidence" value="ECO:0007669"/>
    <property type="project" value="InterPro"/>
</dbReference>
<protein>
    <submittedName>
        <fullName evidence="3">Copper chaperone CopZ</fullName>
    </submittedName>
</protein>
<name>A0A2M9A8T9_9BACT</name>
<sequence length="122" mass="13213">MINIIIITIIVLAIFFAVRTSIRHFMGQGSCCGGNSGGSCALEKKLDGTVVFKKNIKIQGMICEKCEARVQNALNEINGASAKVNLKKAEAKLDAIREVSEEEIRSAVQNAGNFNVVSIEDR</sequence>
<dbReference type="Gene3D" id="3.30.70.100">
    <property type="match status" value="1"/>
</dbReference>
<dbReference type="AlphaFoldDB" id="A0A2M9A8T9"/>
<dbReference type="InterPro" id="IPR036163">
    <property type="entry name" value="HMA_dom_sf"/>
</dbReference>